<sequence>MAEIAPDPFSTICARASLSALLHIRSLPASHFSFKRRKSPVADVSSKTCSDWVSVCRRSCFFCRSVASPDSLKSGSRPCRRFMGRCGEVPEVLFEEPVDGGHHRRWIS</sequence>
<evidence type="ECO:0000313" key="2">
    <source>
        <dbReference type="Proteomes" id="UP000438429"/>
    </source>
</evidence>
<proteinExistence type="predicted"/>
<dbReference type="AlphaFoldDB" id="A0A6A4ST76"/>
<protein>
    <submittedName>
        <fullName evidence="1">Uncharacterized protein</fullName>
    </submittedName>
</protein>
<comment type="caution">
    <text evidence="1">The sequence shown here is derived from an EMBL/GenBank/DDBJ whole genome shotgun (WGS) entry which is preliminary data.</text>
</comment>
<dbReference type="Proteomes" id="UP000438429">
    <property type="component" value="Unassembled WGS sequence"/>
</dbReference>
<accession>A0A6A4ST76</accession>
<gene>
    <name evidence="1" type="ORF">F2P81_012858</name>
</gene>
<evidence type="ECO:0000313" key="1">
    <source>
        <dbReference type="EMBL" id="KAF0035100.1"/>
    </source>
</evidence>
<reference evidence="1 2" key="1">
    <citation type="submission" date="2019-06" db="EMBL/GenBank/DDBJ databases">
        <title>Draft genomes of female and male turbot (Scophthalmus maximus).</title>
        <authorList>
            <person name="Xu H."/>
            <person name="Xu X.-W."/>
            <person name="Shao C."/>
            <person name="Chen S."/>
        </authorList>
    </citation>
    <scope>NUCLEOTIDE SEQUENCE [LARGE SCALE GENOMIC DNA]</scope>
    <source>
        <strain evidence="1">Ysfricsl-2016a</strain>
        <tissue evidence="1">Blood</tissue>
    </source>
</reference>
<organism evidence="1 2">
    <name type="scientific">Scophthalmus maximus</name>
    <name type="common">Turbot</name>
    <name type="synonym">Psetta maxima</name>
    <dbReference type="NCBI Taxonomy" id="52904"/>
    <lineage>
        <taxon>Eukaryota</taxon>
        <taxon>Metazoa</taxon>
        <taxon>Chordata</taxon>
        <taxon>Craniata</taxon>
        <taxon>Vertebrata</taxon>
        <taxon>Euteleostomi</taxon>
        <taxon>Actinopterygii</taxon>
        <taxon>Neopterygii</taxon>
        <taxon>Teleostei</taxon>
        <taxon>Neoteleostei</taxon>
        <taxon>Acanthomorphata</taxon>
        <taxon>Carangaria</taxon>
        <taxon>Pleuronectiformes</taxon>
        <taxon>Pleuronectoidei</taxon>
        <taxon>Scophthalmidae</taxon>
        <taxon>Scophthalmus</taxon>
    </lineage>
</organism>
<dbReference type="EMBL" id="VEVO01000011">
    <property type="protein sequence ID" value="KAF0035100.1"/>
    <property type="molecule type" value="Genomic_DNA"/>
</dbReference>
<name>A0A6A4ST76_SCOMX</name>